<evidence type="ECO:0000256" key="1">
    <source>
        <dbReference type="ARBA" id="ARBA00007921"/>
    </source>
</evidence>
<keyword evidence="8" id="KW-0963">Cytoplasm</keyword>
<comment type="function">
    <text evidence="8">An essential GTPase that binds both GDP and GTP, with rapid nucleotide exchange. Plays a role in 16S rRNA processing and 30S ribosomal subunit biogenesis and possibly also in cell cycle regulation and energy metabolism.</text>
</comment>
<dbReference type="PROSITE" id="PS51713">
    <property type="entry name" value="G_ERA"/>
    <property type="match status" value="1"/>
</dbReference>
<dbReference type="EMBL" id="JAINWA010000001">
    <property type="protein sequence ID" value="MCD1653857.1"/>
    <property type="molecule type" value="Genomic_DNA"/>
</dbReference>
<dbReference type="HAMAP" id="MF_00367">
    <property type="entry name" value="GTPase_Era"/>
    <property type="match status" value="1"/>
</dbReference>
<dbReference type="InterPro" id="IPR015946">
    <property type="entry name" value="KH_dom-like_a/b"/>
</dbReference>
<feature type="binding site" evidence="8">
    <location>
        <begin position="31"/>
        <end position="38"/>
    </location>
    <ligand>
        <name>GTP</name>
        <dbReference type="ChEBI" id="CHEBI:37565"/>
    </ligand>
</feature>
<feature type="region of interest" description="G2" evidence="9">
    <location>
        <begin position="57"/>
        <end position="61"/>
    </location>
</feature>
<dbReference type="InterPro" id="IPR027417">
    <property type="entry name" value="P-loop_NTPase"/>
</dbReference>
<organism evidence="13 14">
    <name type="scientific">Teretinema zuelzerae</name>
    <dbReference type="NCBI Taxonomy" id="156"/>
    <lineage>
        <taxon>Bacteria</taxon>
        <taxon>Pseudomonadati</taxon>
        <taxon>Spirochaetota</taxon>
        <taxon>Spirochaetia</taxon>
        <taxon>Spirochaetales</taxon>
        <taxon>Treponemataceae</taxon>
        <taxon>Teretinema</taxon>
    </lineage>
</organism>
<evidence type="ECO:0000313" key="14">
    <source>
        <dbReference type="Proteomes" id="UP001198163"/>
    </source>
</evidence>
<dbReference type="PANTHER" id="PTHR42698">
    <property type="entry name" value="GTPASE ERA"/>
    <property type="match status" value="1"/>
</dbReference>
<sequence>MSDENTTLPDASPEAVPAPVPKRSAIVAIIGRPSAGKSTFLNTACGEKVSIVSPVPQTTRNAIRGIVNGSRGQLVFIDTPGYHESEKKLNLLLKATARDRLDEADCILYLVDATREPGREEEIIAGMLKPISKRVVVGINKIDLPEARPTAVKLFLEKVLPGVDRDRIFEISAEKDTNLDPLLIRLFDLAPEGEAYYPEEFYTDQEVDFRIAEVIREKAMLNTREEIPHALYVDIADLEMKKNGKELWVRAFLTVERESQKSMVIGKGASMIKKIRLEAMKDLNKIFPYHIHLDLQVKVNKNWRQKDPVLGRLMKK</sequence>
<keyword evidence="5 8" id="KW-0547">Nucleotide-binding</keyword>
<dbReference type="InterPro" id="IPR006073">
    <property type="entry name" value="GTP-bd"/>
</dbReference>
<comment type="subcellular location">
    <subcellularLocation>
        <location evidence="8">Cytoplasm</location>
    </subcellularLocation>
    <subcellularLocation>
        <location evidence="8">Cell membrane</location>
        <topology evidence="8">Peripheral membrane protein</topology>
    </subcellularLocation>
</comment>
<evidence type="ECO:0000256" key="5">
    <source>
        <dbReference type="ARBA" id="ARBA00022741"/>
    </source>
</evidence>
<feature type="region of interest" description="G4" evidence="9">
    <location>
        <begin position="140"/>
        <end position="143"/>
    </location>
</feature>
<keyword evidence="8" id="KW-0690">Ribosome biogenesis</keyword>
<dbReference type="InterPro" id="IPR009019">
    <property type="entry name" value="KH_sf_prok-type"/>
</dbReference>
<evidence type="ECO:0000256" key="10">
    <source>
        <dbReference type="RuleBase" id="RU003761"/>
    </source>
</evidence>
<dbReference type="CDD" id="cd04163">
    <property type="entry name" value="Era"/>
    <property type="match status" value="1"/>
</dbReference>
<feature type="domain" description="Era-type G" evidence="12">
    <location>
        <begin position="23"/>
        <end position="192"/>
    </location>
</feature>
<feature type="region of interest" description="G1" evidence="9">
    <location>
        <begin position="31"/>
        <end position="38"/>
    </location>
</feature>
<keyword evidence="7 8" id="KW-0342">GTP-binding</keyword>
<protein>
    <recommendedName>
        <fullName evidence="2 8">GTPase Era</fullName>
    </recommendedName>
</protein>
<dbReference type="SUPFAM" id="SSF52540">
    <property type="entry name" value="P-loop containing nucleoside triphosphate hydrolases"/>
    <property type="match status" value="1"/>
</dbReference>
<evidence type="ECO:0000256" key="4">
    <source>
        <dbReference type="ARBA" id="ARBA00022519"/>
    </source>
</evidence>
<name>A0AAE3EG19_9SPIR</name>
<evidence type="ECO:0000256" key="2">
    <source>
        <dbReference type="ARBA" id="ARBA00020484"/>
    </source>
</evidence>
<evidence type="ECO:0000256" key="6">
    <source>
        <dbReference type="ARBA" id="ARBA00022884"/>
    </source>
</evidence>
<feature type="binding site" evidence="8">
    <location>
        <begin position="78"/>
        <end position="82"/>
    </location>
    <ligand>
        <name>GTP</name>
        <dbReference type="ChEBI" id="CHEBI:37565"/>
    </ligand>
</feature>
<dbReference type="AlphaFoldDB" id="A0AAE3EG19"/>
<evidence type="ECO:0000256" key="7">
    <source>
        <dbReference type="ARBA" id="ARBA00023134"/>
    </source>
</evidence>
<keyword evidence="6 8" id="KW-0694">RNA-binding</keyword>
<dbReference type="Pfam" id="PF01926">
    <property type="entry name" value="MMR_HSR1"/>
    <property type="match status" value="1"/>
</dbReference>
<feature type="region of interest" description="G3" evidence="9">
    <location>
        <begin position="78"/>
        <end position="81"/>
    </location>
</feature>
<evidence type="ECO:0000256" key="3">
    <source>
        <dbReference type="ARBA" id="ARBA00022475"/>
    </source>
</evidence>
<feature type="domain" description="KH type-2" evidence="11">
    <location>
        <begin position="223"/>
        <end position="301"/>
    </location>
</feature>
<proteinExistence type="inferred from homology"/>
<gene>
    <name evidence="8 13" type="primary">era</name>
    <name evidence="13" type="ORF">K7J14_03980</name>
</gene>
<accession>A0AAE3EG19</accession>
<dbReference type="GO" id="GO:0005886">
    <property type="term" value="C:plasma membrane"/>
    <property type="evidence" value="ECO:0007669"/>
    <property type="project" value="UniProtKB-SubCell"/>
</dbReference>
<evidence type="ECO:0000259" key="11">
    <source>
        <dbReference type="PROSITE" id="PS50823"/>
    </source>
</evidence>
<dbReference type="GO" id="GO:0005525">
    <property type="term" value="F:GTP binding"/>
    <property type="evidence" value="ECO:0007669"/>
    <property type="project" value="UniProtKB-UniRule"/>
</dbReference>
<dbReference type="GO" id="GO:0005829">
    <property type="term" value="C:cytosol"/>
    <property type="evidence" value="ECO:0007669"/>
    <property type="project" value="TreeGrafter"/>
</dbReference>
<dbReference type="InterPro" id="IPR005225">
    <property type="entry name" value="Small_GTP-bd"/>
</dbReference>
<dbReference type="NCBIfam" id="TIGR00231">
    <property type="entry name" value="small_GTP"/>
    <property type="match status" value="1"/>
</dbReference>
<keyword evidence="8" id="KW-0699">rRNA-binding</keyword>
<dbReference type="CDD" id="cd22534">
    <property type="entry name" value="KH-II_Era"/>
    <property type="match status" value="1"/>
</dbReference>
<feature type="region of interest" description="G5" evidence="9">
    <location>
        <begin position="171"/>
        <end position="173"/>
    </location>
</feature>
<keyword evidence="8" id="KW-0472">Membrane</keyword>
<dbReference type="GO" id="GO:0003924">
    <property type="term" value="F:GTPase activity"/>
    <property type="evidence" value="ECO:0007669"/>
    <property type="project" value="UniProtKB-UniRule"/>
</dbReference>
<dbReference type="PANTHER" id="PTHR42698:SF1">
    <property type="entry name" value="GTPASE ERA, MITOCHONDRIAL"/>
    <property type="match status" value="1"/>
</dbReference>
<reference evidence="13" key="1">
    <citation type="submission" date="2021-08" db="EMBL/GenBank/DDBJ databases">
        <title>Comparative analyses of Brucepasteria parasyntrophica and Teretinema zuelzerae.</title>
        <authorList>
            <person name="Song Y."/>
            <person name="Brune A."/>
        </authorList>
    </citation>
    <scope>NUCLEOTIDE SEQUENCE</scope>
    <source>
        <strain evidence="13">DSM 1903</strain>
    </source>
</reference>
<dbReference type="Gene3D" id="3.30.300.20">
    <property type="match status" value="1"/>
</dbReference>
<dbReference type="GO" id="GO:0070181">
    <property type="term" value="F:small ribosomal subunit rRNA binding"/>
    <property type="evidence" value="ECO:0007669"/>
    <property type="project" value="UniProtKB-UniRule"/>
</dbReference>
<dbReference type="PROSITE" id="PS50823">
    <property type="entry name" value="KH_TYPE_2"/>
    <property type="match status" value="1"/>
</dbReference>
<dbReference type="RefSeq" id="WP_230753379.1">
    <property type="nucleotide sequence ID" value="NZ_JAINWA010000001.1"/>
</dbReference>
<keyword evidence="4" id="KW-0997">Cell inner membrane</keyword>
<comment type="similarity">
    <text evidence="1 8 9 10">Belongs to the TRAFAC class TrmE-Era-EngA-EngB-Septin-like GTPase superfamily. Era GTPase family.</text>
</comment>
<dbReference type="GO" id="GO:0043024">
    <property type="term" value="F:ribosomal small subunit binding"/>
    <property type="evidence" value="ECO:0007669"/>
    <property type="project" value="TreeGrafter"/>
</dbReference>
<keyword evidence="14" id="KW-1185">Reference proteome</keyword>
<dbReference type="GO" id="GO:0000028">
    <property type="term" value="P:ribosomal small subunit assembly"/>
    <property type="evidence" value="ECO:0007669"/>
    <property type="project" value="TreeGrafter"/>
</dbReference>
<evidence type="ECO:0000259" key="12">
    <source>
        <dbReference type="PROSITE" id="PS51713"/>
    </source>
</evidence>
<dbReference type="Proteomes" id="UP001198163">
    <property type="component" value="Unassembled WGS sequence"/>
</dbReference>
<evidence type="ECO:0000313" key="13">
    <source>
        <dbReference type="EMBL" id="MCD1653857.1"/>
    </source>
</evidence>
<dbReference type="InterPro" id="IPR005662">
    <property type="entry name" value="GTPase_Era-like"/>
</dbReference>
<dbReference type="Pfam" id="PF07650">
    <property type="entry name" value="KH_2"/>
    <property type="match status" value="1"/>
</dbReference>
<dbReference type="InterPro" id="IPR030388">
    <property type="entry name" value="G_ERA_dom"/>
</dbReference>
<dbReference type="NCBIfam" id="TIGR00436">
    <property type="entry name" value="era"/>
    <property type="match status" value="1"/>
</dbReference>
<dbReference type="SUPFAM" id="SSF54814">
    <property type="entry name" value="Prokaryotic type KH domain (KH-domain type II)"/>
    <property type="match status" value="1"/>
</dbReference>
<comment type="subunit">
    <text evidence="8">Monomer.</text>
</comment>
<dbReference type="NCBIfam" id="NF000908">
    <property type="entry name" value="PRK00089.1"/>
    <property type="match status" value="1"/>
</dbReference>
<keyword evidence="3 8" id="KW-1003">Cell membrane</keyword>
<evidence type="ECO:0000256" key="9">
    <source>
        <dbReference type="PROSITE-ProRule" id="PRU01050"/>
    </source>
</evidence>
<feature type="binding site" evidence="8">
    <location>
        <begin position="140"/>
        <end position="143"/>
    </location>
    <ligand>
        <name>GTP</name>
        <dbReference type="ChEBI" id="CHEBI:37565"/>
    </ligand>
</feature>
<comment type="caution">
    <text evidence="13">The sequence shown here is derived from an EMBL/GenBank/DDBJ whole genome shotgun (WGS) entry which is preliminary data.</text>
</comment>
<dbReference type="InterPro" id="IPR004044">
    <property type="entry name" value="KH_dom_type_2"/>
</dbReference>
<evidence type="ECO:0000256" key="8">
    <source>
        <dbReference type="HAMAP-Rule" id="MF_00367"/>
    </source>
</evidence>
<dbReference type="Gene3D" id="3.40.50.300">
    <property type="entry name" value="P-loop containing nucleotide triphosphate hydrolases"/>
    <property type="match status" value="1"/>
</dbReference>